<protein>
    <recommendedName>
        <fullName evidence="8">DNA polymerase III</fullName>
    </recommendedName>
</protein>
<comment type="caution">
    <text evidence="6">The sequence shown here is derived from an EMBL/GenBank/DDBJ whole genome shotgun (WGS) entry which is preliminary data.</text>
</comment>
<dbReference type="PANTHER" id="PTHR36928">
    <property type="entry name" value="PHOSPHATASE YCDX-RELATED"/>
    <property type="match status" value="1"/>
</dbReference>
<evidence type="ECO:0000313" key="7">
    <source>
        <dbReference type="Proteomes" id="UP000176339"/>
    </source>
</evidence>
<proteinExistence type="predicted"/>
<evidence type="ECO:0000259" key="3">
    <source>
        <dbReference type="SMART" id="SM00278"/>
    </source>
</evidence>
<feature type="domain" description="Helix-hairpin-helix DNA-binding motif class 1" evidence="3">
    <location>
        <begin position="55"/>
        <end position="74"/>
    </location>
</feature>
<dbReference type="AlphaFoldDB" id="A0A1F5P362"/>
<dbReference type="GO" id="GO:0005829">
    <property type="term" value="C:cytosol"/>
    <property type="evidence" value="ECO:0007669"/>
    <property type="project" value="TreeGrafter"/>
</dbReference>
<dbReference type="SMART" id="SM00278">
    <property type="entry name" value="HhH1"/>
    <property type="match status" value="3"/>
</dbReference>
<evidence type="ECO:0008006" key="8">
    <source>
        <dbReference type="Google" id="ProtNLM"/>
    </source>
</evidence>
<keyword evidence="1" id="KW-0237">DNA synthesis</keyword>
<sequence length="424" mass="47391">MAVTNQQIAKILRELGGYYEIKNEPFKPRAYEKAADSIESLDEQLGQIYHRSGFKGLLGISGIGRGIAGHIEALLTTGELAEYNLLKKQIPINLSELTSIEGVGPKTANEFYKQLGIRNLRDLQIAVGAGRLKKLKGFGEKSQENIIRALRNREALDQADFGQADESVPAPKNRIARIIKTGDVRGDLQIQTNWTDGKNSIAEMAESAIQLGREYIAITDHTKALTVARGLDEKKLIQQGKEIDHLNSKFHIQHSKFRILKGAEVNILKNGELDIADPTLKSLDVVGVAVHSHFKLPRAEQTKRIIRAISNPHADILFHPTTRIIKKRLPIDFDFPAILKAAKKFRVALEINAHPERLDLHDKLIREAVAAGVRFTIDSDAHSTKELDYIHFGEAQARRGWAAKADILNTKSVEDLLKYLKNKR</sequence>
<dbReference type="InterPro" id="IPR003583">
    <property type="entry name" value="Hlx-hairpin-Hlx_DNA-bd_motif"/>
</dbReference>
<feature type="domain" description="Polymerase/histidinol phosphatase N-terminal" evidence="4">
    <location>
        <begin position="186"/>
        <end position="269"/>
    </location>
</feature>
<accession>A0A1F5P362</accession>
<feature type="domain" description="DNA-directed DNA polymerase X" evidence="5">
    <location>
        <begin position="3"/>
        <end position="305"/>
    </location>
</feature>
<dbReference type="SUPFAM" id="SSF89550">
    <property type="entry name" value="PHP domain-like"/>
    <property type="match status" value="1"/>
</dbReference>
<dbReference type="InterPro" id="IPR003141">
    <property type="entry name" value="Pol/His_phosphatase_N"/>
</dbReference>
<dbReference type="Proteomes" id="UP000176339">
    <property type="component" value="Unassembled WGS sequence"/>
</dbReference>
<dbReference type="SMART" id="SM00483">
    <property type="entry name" value="POLXc"/>
    <property type="match status" value="1"/>
</dbReference>
<dbReference type="GO" id="GO:0008270">
    <property type="term" value="F:zinc ion binding"/>
    <property type="evidence" value="ECO:0007669"/>
    <property type="project" value="TreeGrafter"/>
</dbReference>
<dbReference type="InterPro" id="IPR027421">
    <property type="entry name" value="DNA_pol_lamdba_lyase_dom_sf"/>
</dbReference>
<dbReference type="EMBL" id="MFEN01000020">
    <property type="protein sequence ID" value="OGE84275.1"/>
    <property type="molecule type" value="Genomic_DNA"/>
</dbReference>
<dbReference type="InterPro" id="IPR004013">
    <property type="entry name" value="PHP_dom"/>
</dbReference>
<feature type="domain" description="Helix-hairpin-helix DNA-binding motif class 1" evidence="3">
    <location>
        <begin position="95"/>
        <end position="114"/>
    </location>
</feature>
<name>A0A1F5P362_9BACT</name>
<dbReference type="GO" id="GO:0042578">
    <property type="term" value="F:phosphoric ester hydrolase activity"/>
    <property type="evidence" value="ECO:0007669"/>
    <property type="project" value="TreeGrafter"/>
</dbReference>
<dbReference type="InterPro" id="IPR047967">
    <property type="entry name" value="PolX_PHP"/>
</dbReference>
<dbReference type="PANTHER" id="PTHR36928:SF1">
    <property type="entry name" value="PHOSPHATASE YCDX-RELATED"/>
    <property type="match status" value="1"/>
</dbReference>
<dbReference type="InterPro" id="IPR010994">
    <property type="entry name" value="RuvA_2-like"/>
</dbReference>
<dbReference type="SUPFAM" id="SSF47781">
    <property type="entry name" value="RuvA domain 2-like"/>
    <property type="match status" value="1"/>
</dbReference>
<dbReference type="Pfam" id="PF02811">
    <property type="entry name" value="PHP"/>
    <property type="match status" value="1"/>
</dbReference>
<dbReference type="CDD" id="cd07436">
    <property type="entry name" value="PHP_PolX"/>
    <property type="match status" value="1"/>
</dbReference>
<dbReference type="SMART" id="SM00481">
    <property type="entry name" value="POLIIIAc"/>
    <property type="match status" value="1"/>
</dbReference>
<dbReference type="Pfam" id="PF14716">
    <property type="entry name" value="HHH_8"/>
    <property type="match status" value="1"/>
</dbReference>
<dbReference type="InterPro" id="IPR002054">
    <property type="entry name" value="DNA-dir_DNA_pol_X"/>
</dbReference>
<dbReference type="InterPro" id="IPR016195">
    <property type="entry name" value="Pol/histidinol_Pase-like"/>
</dbReference>
<dbReference type="Pfam" id="PF14520">
    <property type="entry name" value="HHH_5"/>
    <property type="match status" value="1"/>
</dbReference>
<dbReference type="GO" id="GO:0006281">
    <property type="term" value="P:DNA repair"/>
    <property type="evidence" value="ECO:0007669"/>
    <property type="project" value="InterPro"/>
</dbReference>
<dbReference type="Gene3D" id="3.20.20.140">
    <property type="entry name" value="Metal-dependent hydrolases"/>
    <property type="match status" value="1"/>
</dbReference>
<feature type="domain" description="Helix-hairpin-helix DNA-binding motif class 1" evidence="3">
    <location>
        <begin position="130"/>
        <end position="149"/>
    </location>
</feature>
<evidence type="ECO:0000313" key="6">
    <source>
        <dbReference type="EMBL" id="OGE84275.1"/>
    </source>
</evidence>
<dbReference type="GO" id="GO:0003677">
    <property type="term" value="F:DNA binding"/>
    <property type="evidence" value="ECO:0007669"/>
    <property type="project" value="InterPro"/>
</dbReference>
<gene>
    <name evidence="6" type="ORF">A2846_03015</name>
</gene>
<evidence type="ECO:0000256" key="1">
    <source>
        <dbReference type="ARBA" id="ARBA00022634"/>
    </source>
</evidence>
<keyword evidence="2" id="KW-0235">DNA replication</keyword>
<evidence type="ECO:0000256" key="2">
    <source>
        <dbReference type="ARBA" id="ARBA00022705"/>
    </source>
</evidence>
<evidence type="ECO:0000259" key="4">
    <source>
        <dbReference type="SMART" id="SM00481"/>
    </source>
</evidence>
<dbReference type="Gene3D" id="1.10.150.110">
    <property type="entry name" value="DNA polymerase beta, N-terminal domain-like"/>
    <property type="match status" value="1"/>
</dbReference>
<dbReference type="InterPro" id="IPR010996">
    <property type="entry name" value="HHH_MUS81"/>
</dbReference>
<dbReference type="SUPFAM" id="SSF47802">
    <property type="entry name" value="DNA polymerase beta, N-terminal domain-like"/>
    <property type="match status" value="1"/>
</dbReference>
<evidence type="ECO:0000259" key="5">
    <source>
        <dbReference type="SMART" id="SM00483"/>
    </source>
</evidence>
<dbReference type="GO" id="GO:0003887">
    <property type="term" value="F:DNA-directed DNA polymerase activity"/>
    <property type="evidence" value="ECO:0007669"/>
    <property type="project" value="InterPro"/>
</dbReference>
<organism evidence="6 7">
    <name type="scientific">Candidatus Doudnabacteria bacterium RIFCSPHIGHO2_01_FULL_49_9</name>
    <dbReference type="NCBI Taxonomy" id="1817827"/>
    <lineage>
        <taxon>Bacteria</taxon>
        <taxon>Candidatus Doudnaibacteriota</taxon>
    </lineage>
</organism>
<reference evidence="6 7" key="1">
    <citation type="journal article" date="2016" name="Nat. Commun.">
        <title>Thousands of microbial genomes shed light on interconnected biogeochemical processes in an aquifer system.</title>
        <authorList>
            <person name="Anantharaman K."/>
            <person name="Brown C.T."/>
            <person name="Hug L.A."/>
            <person name="Sharon I."/>
            <person name="Castelle C.J."/>
            <person name="Probst A.J."/>
            <person name="Thomas B.C."/>
            <person name="Singh A."/>
            <person name="Wilkins M.J."/>
            <person name="Karaoz U."/>
            <person name="Brodie E.L."/>
            <person name="Williams K.H."/>
            <person name="Hubbard S.S."/>
            <person name="Banfield J.F."/>
        </authorList>
    </citation>
    <scope>NUCLEOTIDE SEQUENCE [LARGE SCALE GENOMIC DNA]</scope>
</reference>
<dbReference type="Gene3D" id="1.10.150.20">
    <property type="entry name" value="5' to 3' exonuclease, C-terminal subdomain"/>
    <property type="match status" value="1"/>
</dbReference>
<dbReference type="InterPro" id="IPR050243">
    <property type="entry name" value="PHP_phosphatase"/>
</dbReference>